<feature type="region of interest" description="Disordered" evidence="1">
    <location>
        <begin position="417"/>
        <end position="443"/>
    </location>
</feature>
<dbReference type="AlphaFoldDB" id="A0A1V6PL69"/>
<proteinExistence type="predicted"/>
<accession>A0A1V6PL69</accession>
<feature type="compositionally biased region" description="Pro residues" evidence="1">
    <location>
        <begin position="7"/>
        <end position="37"/>
    </location>
</feature>
<gene>
    <name evidence="2" type="ORF">PENDEC_c002G03494</name>
</gene>
<evidence type="ECO:0000256" key="1">
    <source>
        <dbReference type="SAM" id="MobiDB-lite"/>
    </source>
</evidence>
<evidence type="ECO:0000313" key="3">
    <source>
        <dbReference type="Proteomes" id="UP000191522"/>
    </source>
</evidence>
<feature type="region of interest" description="Disordered" evidence="1">
    <location>
        <begin position="351"/>
        <end position="394"/>
    </location>
</feature>
<feature type="compositionally biased region" description="Basic and acidic residues" evidence="1">
    <location>
        <begin position="382"/>
        <end position="392"/>
    </location>
</feature>
<sequence length="622" mass="69697">MSLPAPTTIPPPTPATIPPPTPATIPPPTPATMPPPAAATMPSPATPGPPAKKRRTLGLRLDWTLPAWEIAQAVAALQRRCRHNIMIAQVATINPGDNVAVPAEIVNRGIPKGPLTDLTIYSIMVAHKRTHWCRDNDLEFEQNHMLRGARPPRGKGVAIEAFGIRWIPEVGARTLLTGEELAKIFPYLTRTERPSSWRLLTIGRVTIPNHWVEGRDYDLVASPYRVTGPQQQARVQGDSEEARFQRAVLKNKAWPCMDTDPTRTVIIPRSTEHDTYRIMRLQDHPNFRIWCADPQLHPGQQMIERYDRDDSRLDQGLWDRLSTQPWPQYPRLDRDRVGDGGINEAAVSANESARMTDQVTRNDEGPCDDPPTMTGALIPDNEPGRTDAENTHTRTNTDAVVAAEERIRTPMVDRVAPLEPVRQPTESQVAHPPEATHSQSQDAQFQTMHHVNNDPPSPTPNIYTVVAERMNMPIANRDGPWQPLPTPQLSNSDFAAFTREATVTILNSMHLRNVAQARGVLTGYCSTYNDRSTAIFRRLSQEFMFATQRCHNASTEIATHSSQWRAAALINYILITWQYADIAITPSLRRPAITDMSAFLRMNPYNTLLLETEDKNSGPEFR</sequence>
<feature type="region of interest" description="Disordered" evidence="1">
    <location>
        <begin position="1"/>
        <end position="54"/>
    </location>
</feature>
<name>A0A1V6PL69_PENDC</name>
<dbReference type="Proteomes" id="UP000191522">
    <property type="component" value="Unassembled WGS sequence"/>
</dbReference>
<keyword evidence="3" id="KW-1185">Reference proteome</keyword>
<dbReference type="EMBL" id="MDYL01000002">
    <property type="protein sequence ID" value="OQD77741.1"/>
    <property type="molecule type" value="Genomic_DNA"/>
</dbReference>
<comment type="caution">
    <text evidence="2">The sequence shown here is derived from an EMBL/GenBank/DDBJ whole genome shotgun (WGS) entry which is preliminary data.</text>
</comment>
<reference evidence="3" key="1">
    <citation type="journal article" date="2017" name="Nat. Microbiol.">
        <title>Global analysis of biosynthetic gene clusters reveals vast potential of secondary metabolite production in Penicillium species.</title>
        <authorList>
            <person name="Nielsen J.C."/>
            <person name="Grijseels S."/>
            <person name="Prigent S."/>
            <person name="Ji B."/>
            <person name="Dainat J."/>
            <person name="Nielsen K.F."/>
            <person name="Frisvad J.C."/>
            <person name="Workman M."/>
            <person name="Nielsen J."/>
        </authorList>
    </citation>
    <scope>NUCLEOTIDE SEQUENCE [LARGE SCALE GENOMIC DNA]</scope>
    <source>
        <strain evidence="3">IBT 11843</strain>
    </source>
</reference>
<evidence type="ECO:0000313" key="2">
    <source>
        <dbReference type="EMBL" id="OQD77741.1"/>
    </source>
</evidence>
<organism evidence="2 3">
    <name type="scientific">Penicillium decumbens</name>
    <dbReference type="NCBI Taxonomy" id="69771"/>
    <lineage>
        <taxon>Eukaryota</taxon>
        <taxon>Fungi</taxon>
        <taxon>Dikarya</taxon>
        <taxon>Ascomycota</taxon>
        <taxon>Pezizomycotina</taxon>
        <taxon>Eurotiomycetes</taxon>
        <taxon>Eurotiomycetidae</taxon>
        <taxon>Eurotiales</taxon>
        <taxon>Aspergillaceae</taxon>
        <taxon>Penicillium</taxon>
    </lineage>
</organism>
<dbReference type="OrthoDB" id="10643606at2759"/>
<protein>
    <submittedName>
        <fullName evidence="2">Uncharacterized protein</fullName>
    </submittedName>
</protein>